<dbReference type="GO" id="GO:0005869">
    <property type="term" value="C:dynactin complex"/>
    <property type="evidence" value="ECO:0007669"/>
    <property type="project" value="InterPro"/>
</dbReference>
<comment type="caution">
    <text evidence="2">The sequence shown here is derived from an EMBL/GenBank/DDBJ whole genome shotgun (WGS) entry which is preliminary data.</text>
</comment>
<dbReference type="Pfam" id="PF07426">
    <property type="entry name" value="Dynactin_p22"/>
    <property type="match status" value="1"/>
</dbReference>
<name>A0A139IN25_9PEZI</name>
<accession>A0A139IN25</accession>
<evidence type="ECO:0000313" key="2">
    <source>
        <dbReference type="EMBL" id="KXT16198.1"/>
    </source>
</evidence>
<dbReference type="EMBL" id="LFZO01000043">
    <property type="protein sequence ID" value="KXT16198.1"/>
    <property type="molecule type" value="Genomic_DNA"/>
</dbReference>
<organism evidence="2 3">
    <name type="scientific">Pseudocercospora musae</name>
    <dbReference type="NCBI Taxonomy" id="113226"/>
    <lineage>
        <taxon>Eukaryota</taxon>
        <taxon>Fungi</taxon>
        <taxon>Dikarya</taxon>
        <taxon>Ascomycota</taxon>
        <taxon>Pezizomycotina</taxon>
        <taxon>Dothideomycetes</taxon>
        <taxon>Dothideomycetidae</taxon>
        <taxon>Mycosphaerellales</taxon>
        <taxon>Mycosphaerellaceae</taxon>
        <taxon>Pseudocercospora</taxon>
    </lineage>
</organism>
<feature type="coiled-coil region" evidence="1">
    <location>
        <begin position="36"/>
        <end position="63"/>
    </location>
</feature>
<dbReference type="GO" id="GO:0061640">
    <property type="term" value="P:cytoskeleton-dependent cytokinesis"/>
    <property type="evidence" value="ECO:0007669"/>
    <property type="project" value="InterPro"/>
</dbReference>
<proteinExistence type="predicted"/>
<dbReference type="OrthoDB" id="5403729at2759"/>
<dbReference type="AlphaFoldDB" id="A0A139IN25"/>
<dbReference type="InterPro" id="IPR009991">
    <property type="entry name" value="DCTN3"/>
</dbReference>
<evidence type="ECO:0000313" key="3">
    <source>
        <dbReference type="Proteomes" id="UP000073492"/>
    </source>
</evidence>
<gene>
    <name evidence="2" type="ORF">AC579_905</name>
</gene>
<keyword evidence="1" id="KW-0175">Coiled coil</keyword>
<evidence type="ECO:0000256" key="1">
    <source>
        <dbReference type="SAM" id="Coils"/>
    </source>
</evidence>
<reference evidence="2 3" key="1">
    <citation type="submission" date="2015-07" db="EMBL/GenBank/DDBJ databases">
        <title>Comparative genomics of the Sigatoka disease complex on banana suggests a link between parallel evolutionary changes in Pseudocercospora fijiensis and Pseudocercospora eumusae and increased virulence on the banana host.</title>
        <authorList>
            <person name="Chang T.-C."/>
            <person name="Salvucci A."/>
            <person name="Crous P.W."/>
            <person name="Stergiopoulos I."/>
        </authorList>
    </citation>
    <scope>NUCLEOTIDE SEQUENCE [LARGE SCALE GENOMIC DNA]</scope>
    <source>
        <strain evidence="2 3">CBS 116634</strain>
    </source>
</reference>
<sequence length="209" mass="23605">MEMAATEGTAAQTLSMLAERLQRIDYVVNGHQHDRRENASQHHASASARLRSLERTLKALAARSHAVSDILQLQKHYPELFHPTDSHAVPSSLAPASLAHLILAHEPRYKTSSVQLSALNDNSTIPESAPLVKLIAMQSRIDKLETKQMEQAQHFAELRARSARAVEKYYESGVLHMGDQWTEWEKRLKDCEILVRRKEAAKRREEGAT</sequence>
<protein>
    <submittedName>
        <fullName evidence="2">Uncharacterized protein</fullName>
    </submittedName>
</protein>
<keyword evidence="3" id="KW-1185">Reference proteome</keyword>
<dbReference type="Proteomes" id="UP000073492">
    <property type="component" value="Unassembled WGS sequence"/>
</dbReference>